<dbReference type="Proteomes" id="UP000515129">
    <property type="component" value="Chromosome 22"/>
</dbReference>
<evidence type="ECO:0000313" key="2">
    <source>
        <dbReference type="Proteomes" id="UP000515129"/>
    </source>
</evidence>
<feature type="domain" description="Immunoglobulin" evidence="1">
    <location>
        <begin position="119"/>
        <end position="224"/>
    </location>
</feature>
<dbReference type="AlphaFoldDB" id="A0A6P6J0V0"/>
<accession>A0A6P6J0V0</accession>
<dbReference type="Gene3D" id="2.60.40.10">
    <property type="entry name" value="Immunoglobulins"/>
    <property type="match status" value="2"/>
</dbReference>
<evidence type="ECO:0000259" key="1">
    <source>
        <dbReference type="SMART" id="SM00409"/>
    </source>
</evidence>
<dbReference type="InterPro" id="IPR003599">
    <property type="entry name" value="Ig_sub"/>
</dbReference>
<feature type="domain" description="Immunoglobulin" evidence="1">
    <location>
        <begin position="17"/>
        <end position="118"/>
    </location>
</feature>
<dbReference type="PANTHER" id="PTHR21063:SF4">
    <property type="entry name" value="CD48 ANTIGEN-RELATED"/>
    <property type="match status" value="1"/>
</dbReference>
<dbReference type="InterPro" id="IPR036179">
    <property type="entry name" value="Ig-like_dom_sf"/>
</dbReference>
<dbReference type="KEGG" id="caua:113039492"/>
<keyword evidence="2" id="KW-1185">Reference proteome</keyword>
<dbReference type="OrthoDB" id="8962159at2759"/>
<organism evidence="2 3">
    <name type="scientific">Carassius auratus</name>
    <name type="common">Goldfish</name>
    <dbReference type="NCBI Taxonomy" id="7957"/>
    <lineage>
        <taxon>Eukaryota</taxon>
        <taxon>Metazoa</taxon>
        <taxon>Chordata</taxon>
        <taxon>Craniata</taxon>
        <taxon>Vertebrata</taxon>
        <taxon>Euteleostomi</taxon>
        <taxon>Actinopterygii</taxon>
        <taxon>Neopterygii</taxon>
        <taxon>Teleostei</taxon>
        <taxon>Ostariophysi</taxon>
        <taxon>Cypriniformes</taxon>
        <taxon>Cyprinidae</taxon>
        <taxon>Cyprininae</taxon>
        <taxon>Carassius</taxon>
    </lineage>
</organism>
<dbReference type="GeneID" id="113039492"/>
<sequence length="226" mass="26024">MASVCFCLSVHCFTHEEMMRIVMEGDPVPLRPNTGIQKSDEVQWLFGDEEQIVLTEIKNTEVTKYTGPDWRFRDRLKLDKETGTLTITNTTAAHTGYYTLKITREREKIYKRFHVSFKKRKMTVTEGKSVTLKPAREIKKDNLIRWLFGDRVQQTLIAELNVKTGEISPYADVADGRFRDRLELDKTTGDLTVKNTRIEHSGLYKLQIISSSGVTEQIFTVTVKGE</sequence>
<dbReference type="InterPro" id="IPR013783">
    <property type="entry name" value="Ig-like_fold"/>
</dbReference>
<dbReference type="SUPFAM" id="SSF48726">
    <property type="entry name" value="Immunoglobulin"/>
    <property type="match status" value="2"/>
</dbReference>
<gene>
    <name evidence="3" type="primary">LOC113039492</name>
</gene>
<dbReference type="RefSeq" id="XP_026053173.1">
    <property type="nucleotide sequence ID" value="XM_026197388.1"/>
</dbReference>
<name>A0A6P6J0V0_CARAU</name>
<dbReference type="SMART" id="SM00409">
    <property type="entry name" value="IG"/>
    <property type="match status" value="2"/>
</dbReference>
<protein>
    <submittedName>
        <fullName evidence="3">Uncharacterized protein LOC113039492</fullName>
    </submittedName>
</protein>
<reference evidence="3" key="1">
    <citation type="submission" date="2025-08" db="UniProtKB">
        <authorList>
            <consortium name="RefSeq"/>
        </authorList>
    </citation>
    <scope>IDENTIFICATION</scope>
    <source>
        <strain evidence="3">Wakin</strain>
        <tissue evidence="3">Muscle</tissue>
    </source>
</reference>
<dbReference type="PANTHER" id="PTHR21063">
    <property type="entry name" value="LFA-3"/>
    <property type="match status" value="1"/>
</dbReference>
<dbReference type="Pfam" id="PF07686">
    <property type="entry name" value="V-set"/>
    <property type="match status" value="2"/>
</dbReference>
<dbReference type="InterPro" id="IPR013106">
    <property type="entry name" value="Ig_V-set"/>
</dbReference>
<proteinExistence type="predicted"/>
<evidence type="ECO:0000313" key="3">
    <source>
        <dbReference type="RefSeq" id="XP_026053173.1"/>
    </source>
</evidence>